<proteinExistence type="inferred from homology"/>
<dbReference type="SFLD" id="SFLDG01129">
    <property type="entry name" value="C1.5:_HAD__Beta-PGM__Phosphata"/>
    <property type="match status" value="1"/>
</dbReference>
<dbReference type="InterPro" id="IPR023214">
    <property type="entry name" value="HAD_sf"/>
</dbReference>
<dbReference type="GO" id="GO:0008967">
    <property type="term" value="F:phosphoglycolate phosphatase activity"/>
    <property type="evidence" value="ECO:0007669"/>
    <property type="project" value="UniProtKB-EC"/>
</dbReference>
<comment type="similarity">
    <text evidence="3">Belongs to the HAD-like hydrolase superfamily. CbbY/CbbZ/Gph/YieH family.</text>
</comment>
<dbReference type="STRING" id="69960.SAMN05421720_101394"/>
<dbReference type="InterPro" id="IPR036412">
    <property type="entry name" value="HAD-like_sf"/>
</dbReference>
<evidence type="ECO:0000313" key="6">
    <source>
        <dbReference type="Proteomes" id="UP000199412"/>
    </source>
</evidence>
<dbReference type="PANTHER" id="PTHR43434">
    <property type="entry name" value="PHOSPHOGLYCOLATE PHOSPHATASE"/>
    <property type="match status" value="1"/>
</dbReference>
<evidence type="ECO:0000256" key="4">
    <source>
        <dbReference type="ARBA" id="ARBA00013078"/>
    </source>
</evidence>
<dbReference type="EC" id="3.1.3.18" evidence="4"/>
<dbReference type="Gene3D" id="1.10.150.730">
    <property type="match status" value="1"/>
</dbReference>
<reference evidence="5 6" key="1">
    <citation type="submission" date="2016-10" db="EMBL/GenBank/DDBJ databases">
        <authorList>
            <person name="de Groot N.N."/>
        </authorList>
    </citation>
    <scope>NUCLEOTIDE SEQUENCE [LARGE SCALE GENOMIC DNA]</scope>
    <source>
        <strain evidence="5 6">ATCC 700224</strain>
    </source>
</reference>
<dbReference type="Pfam" id="PF13419">
    <property type="entry name" value="HAD_2"/>
    <property type="match status" value="1"/>
</dbReference>
<name>A0A1G6X9M3_9PROT</name>
<keyword evidence="6" id="KW-1185">Reference proteome</keyword>
<dbReference type="InterPro" id="IPR041492">
    <property type="entry name" value="HAD_2"/>
</dbReference>
<accession>A0A1G6X9M3</accession>
<protein>
    <recommendedName>
        <fullName evidence="4">phosphoglycolate phosphatase</fullName>
        <ecNumber evidence="4">3.1.3.18</ecNumber>
    </recommendedName>
</protein>
<dbReference type="GO" id="GO:0005829">
    <property type="term" value="C:cytosol"/>
    <property type="evidence" value="ECO:0007669"/>
    <property type="project" value="TreeGrafter"/>
</dbReference>
<dbReference type="SFLD" id="SFLDS00003">
    <property type="entry name" value="Haloacid_Dehalogenase"/>
    <property type="match status" value="1"/>
</dbReference>
<evidence type="ECO:0000313" key="5">
    <source>
        <dbReference type="EMBL" id="SDD73985.1"/>
    </source>
</evidence>
<evidence type="ECO:0000256" key="3">
    <source>
        <dbReference type="ARBA" id="ARBA00006171"/>
    </source>
</evidence>
<dbReference type="GO" id="GO:0006281">
    <property type="term" value="P:DNA repair"/>
    <property type="evidence" value="ECO:0007669"/>
    <property type="project" value="TreeGrafter"/>
</dbReference>
<dbReference type="Proteomes" id="UP000199412">
    <property type="component" value="Unassembled WGS sequence"/>
</dbReference>
<evidence type="ECO:0000256" key="1">
    <source>
        <dbReference type="ARBA" id="ARBA00000830"/>
    </source>
</evidence>
<organism evidence="5 6">
    <name type="scientific">Rhodospira trueperi</name>
    <dbReference type="NCBI Taxonomy" id="69960"/>
    <lineage>
        <taxon>Bacteria</taxon>
        <taxon>Pseudomonadati</taxon>
        <taxon>Pseudomonadota</taxon>
        <taxon>Alphaproteobacteria</taxon>
        <taxon>Rhodospirillales</taxon>
        <taxon>Rhodospirillaceae</taxon>
        <taxon>Rhodospira</taxon>
    </lineage>
</organism>
<evidence type="ECO:0000256" key="2">
    <source>
        <dbReference type="ARBA" id="ARBA00004818"/>
    </source>
</evidence>
<gene>
    <name evidence="5" type="ORF">SAMN05421720_101394</name>
</gene>
<dbReference type="Gene3D" id="3.40.50.1000">
    <property type="entry name" value="HAD superfamily/HAD-like"/>
    <property type="match status" value="1"/>
</dbReference>
<dbReference type="PANTHER" id="PTHR43434:SF1">
    <property type="entry name" value="PHOSPHOGLYCOLATE PHOSPHATASE"/>
    <property type="match status" value="1"/>
</dbReference>
<dbReference type="InterPro" id="IPR050155">
    <property type="entry name" value="HAD-like_hydrolase_sf"/>
</dbReference>
<dbReference type="EMBL" id="FNAP01000001">
    <property type="protein sequence ID" value="SDD73985.1"/>
    <property type="molecule type" value="Genomic_DNA"/>
</dbReference>
<dbReference type="SUPFAM" id="SSF56784">
    <property type="entry name" value="HAD-like"/>
    <property type="match status" value="1"/>
</dbReference>
<sequence>MSRLPAPRAILFDWDNTLIDSWPCIHRVVNECMAHMGHPLWTLEETKHRIGRSMRDTFPEMFGDRWEEARDVFLAAFRAVHLDMLTVLDGAEPMLRGLATRGIPMGLVSNKTGSLLRREVQALGWESLFFAQVGAGDAARDKPAIEAVELALGSAPGAVRPGADVWLVGDSPTDMACAHACGLTPILLRPWAPTADEFGPDQPLVHLSRGDHLLDVVDDLRAMAS</sequence>
<comment type="pathway">
    <text evidence="2">Organic acid metabolism; glycolate biosynthesis; glycolate from 2-phosphoglycolate: step 1/1.</text>
</comment>
<comment type="catalytic activity">
    <reaction evidence="1">
        <text>2-phosphoglycolate + H2O = glycolate + phosphate</text>
        <dbReference type="Rhea" id="RHEA:14369"/>
        <dbReference type="ChEBI" id="CHEBI:15377"/>
        <dbReference type="ChEBI" id="CHEBI:29805"/>
        <dbReference type="ChEBI" id="CHEBI:43474"/>
        <dbReference type="ChEBI" id="CHEBI:58033"/>
        <dbReference type="EC" id="3.1.3.18"/>
    </reaction>
</comment>
<dbReference type="AlphaFoldDB" id="A0A1G6X9M3"/>
<dbReference type="RefSeq" id="WP_245699038.1">
    <property type="nucleotide sequence ID" value="NZ_FNAP01000001.1"/>
</dbReference>